<dbReference type="KEGG" id="nba:CUN60_04815"/>
<dbReference type="EMBL" id="CP024847">
    <property type="protein sequence ID" value="AUR51640.1"/>
    <property type="molecule type" value="Genomic_DNA"/>
</dbReference>
<evidence type="ECO:0000313" key="1">
    <source>
        <dbReference type="EMBL" id="AUR51640.1"/>
    </source>
</evidence>
<dbReference type="Proteomes" id="UP000236655">
    <property type="component" value="Chromosome"/>
</dbReference>
<dbReference type="SUPFAM" id="SSF54427">
    <property type="entry name" value="NTF2-like"/>
    <property type="match status" value="1"/>
</dbReference>
<proteinExistence type="predicted"/>
<evidence type="ECO:0000313" key="2">
    <source>
        <dbReference type="Proteomes" id="UP000236655"/>
    </source>
</evidence>
<dbReference type="PIRSF" id="PIRSF029394">
    <property type="entry name" value="UCP029394"/>
    <property type="match status" value="1"/>
</dbReference>
<organism evidence="1 2">
    <name type="scientific">Aquella oligotrophica</name>
    <dbReference type="NCBI Taxonomy" id="2067065"/>
    <lineage>
        <taxon>Bacteria</taxon>
        <taxon>Pseudomonadati</taxon>
        <taxon>Pseudomonadota</taxon>
        <taxon>Betaproteobacteria</taxon>
        <taxon>Neisseriales</taxon>
        <taxon>Neisseriaceae</taxon>
        <taxon>Aquella</taxon>
    </lineage>
</organism>
<dbReference type="Gene3D" id="3.10.450.50">
    <property type="match status" value="1"/>
</dbReference>
<sequence>MKAITTAAIAEVYNCHILIEEWFNGSKNATPELLNELLAKFSNDFSMINPNGSQLTYKDLESFLSQMYGARVGVKIEVTEPIIIHETENICILQYAEIQHLPDKVLHRLSTAIFINDGKNNALWRHLHETWHHA</sequence>
<reference evidence="2" key="1">
    <citation type="submission" date="2017-11" db="EMBL/GenBank/DDBJ databases">
        <authorList>
            <person name="Chan K.G."/>
            <person name="Lee L.S."/>
        </authorList>
    </citation>
    <scope>NUCLEOTIDE SEQUENCE [LARGE SCALE GENOMIC DNA]</scope>
    <source>
        <strain evidence="2">DSM 100970</strain>
    </source>
</reference>
<gene>
    <name evidence="1" type="ORF">CUN60_04815</name>
</gene>
<keyword evidence="2" id="KW-1185">Reference proteome</keyword>
<dbReference type="AlphaFoldDB" id="A0A2I7N5B3"/>
<name>A0A2I7N5B3_9NEIS</name>
<protein>
    <submittedName>
        <fullName evidence="1">DUF4440 domain-containing protein</fullName>
    </submittedName>
</protein>
<dbReference type="OrthoDB" id="8912060at2"/>
<dbReference type="RefSeq" id="WP_102950939.1">
    <property type="nucleotide sequence ID" value="NZ_CP024847.1"/>
</dbReference>
<accession>A0A2I7N5B3</accession>
<dbReference type="InterPro" id="IPR016918">
    <property type="entry name" value="UCP029394"/>
</dbReference>
<dbReference type="InterPro" id="IPR032710">
    <property type="entry name" value="NTF2-like_dom_sf"/>
</dbReference>